<dbReference type="CDD" id="cd19756">
    <property type="entry name" value="Bbox2"/>
    <property type="match status" value="1"/>
</dbReference>
<evidence type="ECO:0000313" key="2">
    <source>
        <dbReference type="EMBL" id="EKC19811.1"/>
    </source>
</evidence>
<dbReference type="InterPro" id="IPR000315">
    <property type="entry name" value="Znf_B-box"/>
</dbReference>
<dbReference type="GO" id="GO:0006513">
    <property type="term" value="P:protein monoubiquitination"/>
    <property type="evidence" value="ECO:0007669"/>
    <property type="project" value="TreeGrafter"/>
</dbReference>
<dbReference type="PANTHER" id="PTHR25462">
    <property type="entry name" value="BONUS, ISOFORM C-RELATED"/>
    <property type="match status" value="1"/>
</dbReference>
<accession>K1QE64</accession>
<dbReference type="SMART" id="SM00336">
    <property type="entry name" value="BBOX"/>
    <property type="match status" value="2"/>
</dbReference>
<feature type="domain" description="B box-type" evidence="1">
    <location>
        <begin position="119"/>
        <end position="155"/>
    </location>
</feature>
<dbReference type="InParanoid" id="K1QE64"/>
<dbReference type="SUPFAM" id="SSF57845">
    <property type="entry name" value="B-box zinc-binding domain"/>
    <property type="match status" value="1"/>
</dbReference>
<proteinExistence type="predicted"/>
<dbReference type="InterPro" id="IPR047153">
    <property type="entry name" value="TRIM45/56/19-like"/>
</dbReference>
<name>K1QE64_MAGGI</name>
<feature type="domain" description="B box-type" evidence="1">
    <location>
        <begin position="63"/>
        <end position="107"/>
    </location>
</feature>
<dbReference type="GO" id="GO:0008270">
    <property type="term" value="F:zinc ion binding"/>
    <property type="evidence" value="ECO:0007669"/>
    <property type="project" value="InterPro"/>
</dbReference>
<gene>
    <name evidence="2" type="ORF">CGI_10007535</name>
</gene>
<dbReference type="PANTHER" id="PTHR25462:SF229">
    <property type="entry name" value="TRANSCRIPTION INTERMEDIARY FACTOR 1-BETA"/>
    <property type="match status" value="1"/>
</dbReference>
<dbReference type="SUPFAM" id="SSF101898">
    <property type="entry name" value="NHL repeat"/>
    <property type="match status" value="1"/>
</dbReference>
<sequence>MTVRGINPVFSQTVLHLSENGNEDVCKTDCARNAVVVFGSSGDFQFMYKDNVTATKMNTIHGQDVVRCRLCSNPVEWHCNLCHVDLCLSCTQIHMQNKTKNHEIVEFINRREEHLLPKCNFHNKKRCEMYCKDCSEPTCVLCMISSHQNHEIKEIEEVMKDIKQQVIVDLKELEDIIAPKYNKITCGRLTEDFDNIISNIQDQEDKICKAVHKIGQTLRDKMKEQKRDLEDNNNAMQYMTTEAEKELNEIIHNCRSVLTSVDALAITTYNSRNESFRYRFPEVGPTCPIFSPGMVIEDQIQEMFGEFQGQTSTQSIPKNIIGNPICLNIIKSLYGPDVALWEIACIGTEQFWISGNDRKIHQIDKCGNILETVSVKAANDVSSLSINKQLGLLFVVRWPDTKVYKYESDRVTTFLNLSDWCPRGLCHTVNDNRLVSMRSLDKRRSRIVRYTGTTETQIIENDNHGKPLFSIGERNVLKLADNRNGDICVSDFAGKNVVVVDVCGDLRFKYKGNITKRTNYKPFQPSHIVTNDIQQILVADLPNDIVHIIESDGNFIRYIEYPCRGGMSIDTDCNLVVGEEGTGIIRIIKYIE</sequence>
<dbReference type="Pfam" id="PF00643">
    <property type="entry name" value="zf-B_box"/>
    <property type="match status" value="1"/>
</dbReference>
<organism evidence="2">
    <name type="scientific">Magallana gigas</name>
    <name type="common">Pacific oyster</name>
    <name type="synonym">Crassostrea gigas</name>
    <dbReference type="NCBI Taxonomy" id="29159"/>
    <lineage>
        <taxon>Eukaryota</taxon>
        <taxon>Metazoa</taxon>
        <taxon>Spiralia</taxon>
        <taxon>Lophotrochozoa</taxon>
        <taxon>Mollusca</taxon>
        <taxon>Bivalvia</taxon>
        <taxon>Autobranchia</taxon>
        <taxon>Pteriomorphia</taxon>
        <taxon>Ostreida</taxon>
        <taxon>Ostreoidea</taxon>
        <taxon>Ostreidae</taxon>
        <taxon>Magallana</taxon>
    </lineage>
</organism>
<dbReference type="EMBL" id="JH817287">
    <property type="protein sequence ID" value="EKC19811.1"/>
    <property type="molecule type" value="Genomic_DNA"/>
</dbReference>
<dbReference type="GO" id="GO:0061630">
    <property type="term" value="F:ubiquitin protein ligase activity"/>
    <property type="evidence" value="ECO:0007669"/>
    <property type="project" value="TreeGrafter"/>
</dbReference>
<dbReference type="AlphaFoldDB" id="K1QE64"/>
<protein>
    <submittedName>
        <fullName evidence="2">Transcription intermediary factor 1-alpha</fullName>
    </submittedName>
</protein>
<dbReference type="InterPro" id="IPR011042">
    <property type="entry name" value="6-blade_b-propeller_TolB-like"/>
</dbReference>
<dbReference type="HOGENOM" id="CLU_007742_5_1_1"/>
<dbReference type="PROSITE" id="PS50119">
    <property type="entry name" value="ZF_BBOX"/>
    <property type="match status" value="2"/>
</dbReference>
<evidence type="ECO:0000259" key="1">
    <source>
        <dbReference type="PROSITE" id="PS50119"/>
    </source>
</evidence>
<dbReference type="Gene3D" id="3.30.160.60">
    <property type="entry name" value="Classic Zinc Finger"/>
    <property type="match status" value="1"/>
</dbReference>
<dbReference type="Gene3D" id="2.120.10.30">
    <property type="entry name" value="TolB, C-terminal domain"/>
    <property type="match status" value="1"/>
</dbReference>
<reference evidence="2" key="1">
    <citation type="journal article" date="2012" name="Nature">
        <title>The oyster genome reveals stress adaptation and complexity of shell formation.</title>
        <authorList>
            <person name="Zhang G."/>
            <person name="Fang X."/>
            <person name="Guo X."/>
            <person name="Li L."/>
            <person name="Luo R."/>
            <person name="Xu F."/>
            <person name="Yang P."/>
            <person name="Zhang L."/>
            <person name="Wang X."/>
            <person name="Qi H."/>
            <person name="Xiong Z."/>
            <person name="Que H."/>
            <person name="Xie Y."/>
            <person name="Holland P.W."/>
            <person name="Paps J."/>
            <person name="Zhu Y."/>
            <person name="Wu F."/>
            <person name="Chen Y."/>
            <person name="Wang J."/>
            <person name="Peng C."/>
            <person name="Meng J."/>
            <person name="Yang L."/>
            <person name="Liu J."/>
            <person name="Wen B."/>
            <person name="Zhang N."/>
            <person name="Huang Z."/>
            <person name="Zhu Q."/>
            <person name="Feng Y."/>
            <person name="Mount A."/>
            <person name="Hedgecock D."/>
            <person name="Xu Z."/>
            <person name="Liu Y."/>
            <person name="Domazet-Loso T."/>
            <person name="Du Y."/>
            <person name="Sun X."/>
            <person name="Zhang S."/>
            <person name="Liu B."/>
            <person name="Cheng P."/>
            <person name="Jiang X."/>
            <person name="Li J."/>
            <person name="Fan D."/>
            <person name="Wang W."/>
            <person name="Fu W."/>
            <person name="Wang T."/>
            <person name="Wang B."/>
            <person name="Zhang J."/>
            <person name="Peng Z."/>
            <person name="Li Y."/>
            <person name="Li N."/>
            <person name="Wang J."/>
            <person name="Chen M."/>
            <person name="He Y."/>
            <person name="Tan F."/>
            <person name="Song X."/>
            <person name="Zheng Q."/>
            <person name="Huang R."/>
            <person name="Yang H."/>
            <person name="Du X."/>
            <person name="Chen L."/>
            <person name="Yang M."/>
            <person name="Gaffney P.M."/>
            <person name="Wang S."/>
            <person name="Luo L."/>
            <person name="She Z."/>
            <person name="Ming Y."/>
            <person name="Huang W."/>
            <person name="Zhang S."/>
            <person name="Huang B."/>
            <person name="Zhang Y."/>
            <person name="Qu T."/>
            <person name="Ni P."/>
            <person name="Miao G."/>
            <person name="Wang J."/>
            <person name="Wang Q."/>
            <person name="Steinberg C.E."/>
            <person name="Wang H."/>
            <person name="Li N."/>
            <person name="Qian L."/>
            <person name="Zhang G."/>
            <person name="Li Y."/>
            <person name="Yang H."/>
            <person name="Liu X."/>
            <person name="Wang J."/>
            <person name="Yin Y."/>
            <person name="Wang J."/>
        </authorList>
    </citation>
    <scope>NUCLEOTIDE SEQUENCE [LARGE SCALE GENOMIC DNA]</scope>
    <source>
        <strain evidence="2">05x7-T-G4-1.051#20</strain>
    </source>
</reference>